<feature type="region of interest" description="Disordered" evidence="1">
    <location>
        <begin position="38"/>
        <end position="58"/>
    </location>
</feature>
<evidence type="ECO:0000313" key="3">
    <source>
        <dbReference type="Proteomes" id="UP000630594"/>
    </source>
</evidence>
<evidence type="ECO:0000313" key="2">
    <source>
        <dbReference type="EMBL" id="GGD21930.1"/>
    </source>
</evidence>
<reference evidence="3" key="1">
    <citation type="journal article" date="2019" name="Int. J. Syst. Evol. Microbiol.">
        <title>The Global Catalogue of Microorganisms (GCM) 10K type strain sequencing project: providing services to taxonomists for standard genome sequencing and annotation.</title>
        <authorList>
            <consortium name="The Broad Institute Genomics Platform"/>
            <consortium name="The Broad Institute Genome Sequencing Center for Infectious Disease"/>
            <person name="Wu L."/>
            <person name="Ma J."/>
        </authorList>
    </citation>
    <scope>NUCLEOTIDE SEQUENCE [LARGE SCALE GENOMIC DNA]</scope>
    <source>
        <strain evidence="3">CCM 7403</strain>
    </source>
</reference>
<organism evidence="2 3">
    <name type="scientific">Nocardioides daphniae</name>
    <dbReference type="NCBI Taxonomy" id="402297"/>
    <lineage>
        <taxon>Bacteria</taxon>
        <taxon>Bacillati</taxon>
        <taxon>Actinomycetota</taxon>
        <taxon>Actinomycetes</taxon>
        <taxon>Propionibacteriales</taxon>
        <taxon>Nocardioidaceae</taxon>
        <taxon>Nocardioides</taxon>
    </lineage>
</organism>
<gene>
    <name evidence="2" type="ORF">GCM10007231_21390</name>
</gene>
<dbReference type="Gene3D" id="3.40.50.1820">
    <property type="entry name" value="alpha/beta hydrolase"/>
    <property type="match status" value="1"/>
</dbReference>
<protein>
    <recommendedName>
        <fullName evidence="4">Peptidase S9 prolyl oligopeptidase catalytic domain-containing protein</fullName>
    </recommendedName>
</protein>
<dbReference type="SUPFAM" id="SSF53474">
    <property type="entry name" value="alpha/beta-Hydrolases"/>
    <property type="match status" value="1"/>
</dbReference>
<dbReference type="Proteomes" id="UP000630594">
    <property type="component" value="Unassembled WGS sequence"/>
</dbReference>
<comment type="caution">
    <text evidence="2">The sequence shown here is derived from an EMBL/GenBank/DDBJ whole genome shotgun (WGS) entry which is preliminary data.</text>
</comment>
<evidence type="ECO:0000256" key="1">
    <source>
        <dbReference type="SAM" id="MobiDB-lite"/>
    </source>
</evidence>
<keyword evidence="3" id="KW-1185">Reference proteome</keyword>
<proteinExistence type="predicted"/>
<dbReference type="InterPro" id="IPR029058">
    <property type="entry name" value="AB_hydrolase_fold"/>
</dbReference>
<sequence length="123" mass="13398">MPLVRRMASRCLSEPGVLASVLTALSMRDEDVLRRDAAAGPLGRRLEENEPDAPGRSPLWVAQGAADTLITPRLQRDYVAGVRAGGREVDLVVYPGLDHLSLVQEESPMLPDLLAWTEARLAD</sequence>
<evidence type="ECO:0008006" key="4">
    <source>
        <dbReference type="Google" id="ProtNLM"/>
    </source>
</evidence>
<dbReference type="EMBL" id="BMCK01000003">
    <property type="protein sequence ID" value="GGD21930.1"/>
    <property type="molecule type" value="Genomic_DNA"/>
</dbReference>
<accession>A0ABQ1QCI5</accession>
<name>A0ABQ1QCI5_9ACTN</name>